<sequence length="109" mass="11512">MGYMRRIPIGGFKKNIYAEAHMIVGKVVGSVVSTRKSEKLIGQKFMIVEPVHHMKSELSQIVAIDMIGAGIGEYVLVAQGSAARIGCGEETAPIDAAIVGIIDDGAGLE</sequence>
<dbReference type="CDD" id="cd01614">
    <property type="entry name" value="EutN_CcmL"/>
    <property type="match status" value="1"/>
</dbReference>
<evidence type="ECO:0000256" key="1">
    <source>
        <dbReference type="ARBA" id="ARBA00023587"/>
    </source>
</evidence>
<evidence type="ECO:0000313" key="5">
    <source>
        <dbReference type="Proteomes" id="UP001549106"/>
    </source>
</evidence>
<gene>
    <name evidence="4" type="ORF">ABID24_000094</name>
</gene>
<organism evidence="4 5">
    <name type="scientific">Blautia caecimuris</name>
    <dbReference type="NCBI Taxonomy" id="1796615"/>
    <lineage>
        <taxon>Bacteria</taxon>
        <taxon>Bacillati</taxon>
        <taxon>Bacillota</taxon>
        <taxon>Clostridia</taxon>
        <taxon>Lachnospirales</taxon>
        <taxon>Lachnospiraceae</taxon>
        <taxon>Blautia</taxon>
    </lineage>
</organism>
<keyword evidence="5" id="KW-1185">Reference proteome</keyword>
<accession>A0ABV2LXE9</accession>
<evidence type="ECO:0000256" key="3">
    <source>
        <dbReference type="ARBA" id="ARBA00024446"/>
    </source>
</evidence>
<dbReference type="Gene3D" id="2.40.50.220">
    <property type="entry name" value="EutN/Ccml"/>
    <property type="match status" value="1"/>
</dbReference>
<keyword evidence="3" id="KW-1283">Bacterial microcompartment</keyword>
<name>A0ABV2LXE9_9FIRM</name>
<evidence type="ECO:0000256" key="2">
    <source>
        <dbReference type="ARBA" id="ARBA00023669"/>
    </source>
</evidence>
<dbReference type="EMBL" id="JBEPMJ010000001">
    <property type="protein sequence ID" value="MET3748878.1"/>
    <property type="molecule type" value="Genomic_DNA"/>
</dbReference>
<reference evidence="4 5" key="1">
    <citation type="submission" date="2024-06" db="EMBL/GenBank/DDBJ databases">
        <title>Genomic Encyclopedia of Type Strains, Phase IV (KMG-IV): sequencing the most valuable type-strain genomes for metagenomic binning, comparative biology and taxonomic classification.</title>
        <authorList>
            <person name="Goeker M."/>
        </authorList>
    </citation>
    <scope>NUCLEOTIDE SEQUENCE [LARGE SCALE GENOMIC DNA]</scope>
    <source>
        <strain evidence="4 5">DSM 29492</strain>
    </source>
</reference>
<protein>
    <submittedName>
        <fullName evidence="4">Ethanolamine utilization protein EutN</fullName>
    </submittedName>
</protein>
<comment type="caution">
    <text evidence="4">The sequence shown here is derived from an EMBL/GenBank/DDBJ whole genome shotgun (WGS) entry which is preliminary data.</text>
</comment>
<proteinExistence type="predicted"/>
<dbReference type="PROSITE" id="PS51932">
    <property type="entry name" value="BMV"/>
    <property type="match status" value="1"/>
</dbReference>
<dbReference type="Proteomes" id="UP001549106">
    <property type="component" value="Unassembled WGS sequence"/>
</dbReference>
<dbReference type="SUPFAM" id="SSF159133">
    <property type="entry name" value="EutN/CcmL-like"/>
    <property type="match status" value="1"/>
</dbReference>
<dbReference type="InterPro" id="IPR004992">
    <property type="entry name" value="EutN_CcmL"/>
</dbReference>
<dbReference type="Pfam" id="PF03319">
    <property type="entry name" value="EutN_CcmL"/>
    <property type="match status" value="1"/>
</dbReference>
<dbReference type="PANTHER" id="PTHR36539">
    <property type="entry name" value="ETHANOLAMINE UTILIZATION PROTEIN EUTN"/>
    <property type="match status" value="1"/>
</dbReference>
<dbReference type="InterPro" id="IPR036677">
    <property type="entry name" value="EutN_CcmL_sf"/>
</dbReference>
<evidence type="ECO:0000313" key="4">
    <source>
        <dbReference type="EMBL" id="MET3748878.1"/>
    </source>
</evidence>
<comment type="subcellular location">
    <subcellularLocation>
        <location evidence="1">Carboxysome</location>
    </subcellularLocation>
</comment>
<keyword evidence="2" id="KW-1282">Carboxysome</keyword>